<dbReference type="InterPro" id="IPR043150">
    <property type="entry name" value="Phytochrome_PHY_sf"/>
</dbReference>
<dbReference type="InterPro" id="IPR035965">
    <property type="entry name" value="PAS-like_dom_sf"/>
</dbReference>
<protein>
    <recommendedName>
        <fullName evidence="2">histidine kinase</fullName>
        <ecNumber evidence="2">2.7.13.3</ecNumber>
    </recommendedName>
</protein>
<dbReference type="Pfam" id="PF08446">
    <property type="entry name" value="PAS_2"/>
    <property type="match status" value="1"/>
</dbReference>
<keyword evidence="4 12" id="KW-0597">Phosphoprotein</keyword>
<dbReference type="EC" id="2.7.13.3" evidence="2"/>
<dbReference type="PROSITE" id="PS50112">
    <property type="entry name" value="PAS"/>
    <property type="match status" value="1"/>
</dbReference>
<evidence type="ECO:0000259" key="13">
    <source>
        <dbReference type="PROSITE" id="PS50046"/>
    </source>
</evidence>
<dbReference type="SUPFAM" id="SSF52172">
    <property type="entry name" value="CheY-like"/>
    <property type="match status" value="1"/>
</dbReference>
<dbReference type="PANTHER" id="PTHR41523">
    <property type="entry name" value="TWO-COMPONENT SYSTEM SENSOR PROTEIN"/>
    <property type="match status" value="1"/>
</dbReference>
<dbReference type="InterPro" id="IPR001294">
    <property type="entry name" value="Phytochrome"/>
</dbReference>
<dbReference type="PROSITE" id="PS50046">
    <property type="entry name" value="PHYTOCHROME_2"/>
    <property type="match status" value="1"/>
</dbReference>
<name>A0ABW1S982_9PROT</name>
<comment type="catalytic activity">
    <reaction evidence="1">
        <text>ATP + protein L-histidine = ADP + protein N-phospho-L-histidine.</text>
        <dbReference type="EC" id="2.7.13.3"/>
    </reaction>
</comment>
<dbReference type="SUPFAM" id="SSF55781">
    <property type="entry name" value="GAF domain-like"/>
    <property type="match status" value="2"/>
</dbReference>
<dbReference type="InterPro" id="IPR011102">
    <property type="entry name" value="Sig_transdc_His_kinase_HWE"/>
</dbReference>
<accession>A0ABW1S982</accession>
<dbReference type="InterPro" id="IPR000014">
    <property type="entry name" value="PAS"/>
</dbReference>
<dbReference type="Gene3D" id="3.40.50.2300">
    <property type="match status" value="1"/>
</dbReference>
<evidence type="ECO:0000256" key="3">
    <source>
        <dbReference type="ARBA" id="ARBA00022543"/>
    </source>
</evidence>
<evidence type="ECO:0000256" key="1">
    <source>
        <dbReference type="ARBA" id="ARBA00000085"/>
    </source>
</evidence>
<sequence>MEFQSPSDPVDLTNCDREPIHLLGHVQSFGCLIAVSSDWIVTYASQNVEKFLGFKAEDILGTAFGSWVNDKTIHAVRSRLQLLTSDDSVERIFSMAILRDNDAHFDIALHKSGRHIVMEFEPNDHEEKLDRGGFIRPLIERLKTEDSIVSLCETAARHIRALTGFDRVMVYKFHPDDTGEVIAESAVKDIGTFLGLRYPATDIPKQARELYRRNTLRIISDVNDKVSPIIPERRKGEIPLDLSLSGLRAVSPIHIEYLKNMGVGASLSISILKGDKLWGLFACHHYSPRVLNYETRTAAELFGQMFSFLIEQQESAVEREESRRARKLHDQIMGELAEGATLSENFEMIASALKSVIDCDGVALTINGNFQATGSTPTKDEFNTLMRYLNRQETSKIFATDSISSVHQPAEDYVSRAAGLLALPVSRVPRDYIVLFRKEITKEVNWAGNPEKPVTIGPNGIRLTPRKSFEAWKEVVSGHSDYWTDGDIAAAESLRVTLLEVVLRMSDAANVEREKAQERQELLIAELNHRVRNILNLIRGLISQSKSETADINEFTEIIGGRIYALARAHDQLTRESWDWSPLTDLITTEMEAYLGAKSDRVQLNGPNVMLKPEAFTTLSLVIHELTTNSAKYGSLSDSNGEIQITLSQEPDGSLRIAWRESGGPAVKAPTRKGFGTTVIERSIPYELKGKVDLHYKLSGFEADLIIPESCVKFDSSKSARQSSEESAKLGKSLQDDTELPERALVLDDNMIIALDAEETLLRFGTREVEVVASVSEALDALERSKFDFAILDINLGDETSDAVAKKAIAMGMPFVFVTGYGESSDLLERYNDPVIIQKPFDSDALRSGILKAVGSQT</sequence>
<keyword evidence="10" id="KW-0157">Chromophore</keyword>
<dbReference type="SMART" id="SM00911">
    <property type="entry name" value="HWE_HK"/>
    <property type="match status" value="1"/>
</dbReference>
<dbReference type="InterPro" id="IPR011006">
    <property type="entry name" value="CheY-like_superfamily"/>
</dbReference>
<dbReference type="PRINTS" id="PR01033">
    <property type="entry name" value="PHYTOCHROME"/>
</dbReference>
<dbReference type="Proteomes" id="UP001596303">
    <property type="component" value="Unassembled WGS sequence"/>
</dbReference>
<dbReference type="Gene3D" id="3.30.450.40">
    <property type="match status" value="1"/>
</dbReference>
<dbReference type="InterPro" id="IPR036890">
    <property type="entry name" value="HATPase_C_sf"/>
</dbReference>
<dbReference type="PIRSF" id="PIRSF036397">
    <property type="entry name" value="Bactrphtchrm_rec"/>
    <property type="match status" value="1"/>
</dbReference>
<evidence type="ECO:0000256" key="12">
    <source>
        <dbReference type="PROSITE-ProRule" id="PRU00169"/>
    </source>
</evidence>
<dbReference type="InterPro" id="IPR001789">
    <property type="entry name" value="Sig_transdc_resp-reg_receiver"/>
</dbReference>
<dbReference type="SMART" id="SM00448">
    <property type="entry name" value="REC"/>
    <property type="match status" value="1"/>
</dbReference>
<dbReference type="Gene3D" id="3.30.450.20">
    <property type="entry name" value="PAS domain"/>
    <property type="match status" value="1"/>
</dbReference>
<dbReference type="SUPFAM" id="SSF55785">
    <property type="entry name" value="PYP-like sensor domain (PAS domain)"/>
    <property type="match status" value="1"/>
</dbReference>
<dbReference type="RefSeq" id="WP_377377809.1">
    <property type="nucleotide sequence ID" value="NZ_JBHSSW010000009.1"/>
</dbReference>
<feature type="domain" description="Phytochrome chromophore attachment site" evidence="13">
    <location>
        <begin position="147"/>
        <end position="304"/>
    </location>
</feature>
<evidence type="ECO:0000256" key="2">
    <source>
        <dbReference type="ARBA" id="ARBA00012438"/>
    </source>
</evidence>
<keyword evidence="6" id="KW-0808">Transferase</keyword>
<keyword evidence="9" id="KW-0067">ATP-binding</keyword>
<gene>
    <name evidence="16" type="ORF">ACFQDM_08080</name>
</gene>
<dbReference type="PANTHER" id="PTHR41523:SF7">
    <property type="entry name" value="HISTIDINE KINASE"/>
    <property type="match status" value="1"/>
</dbReference>
<dbReference type="Pfam" id="PF07536">
    <property type="entry name" value="HWE_HK"/>
    <property type="match status" value="1"/>
</dbReference>
<dbReference type="InterPro" id="IPR016132">
    <property type="entry name" value="Phyto_chromo_attachment"/>
</dbReference>
<dbReference type="SMART" id="SM00065">
    <property type="entry name" value="GAF"/>
    <property type="match status" value="1"/>
</dbReference>
<evidence type="ECO:0000256" key="5">
    <source>
        <dbReference type="ARBA" id="ARBA00022606"/>
    </source>
</evidence>
<keyword evidence="5" id="KW-0716">Sensory transduction</keyword>
<keyword evidence="8 16" id="KW-0418">Kinase</keyword>
<reference evidence="17" key="1">
    <citation type="journal article" date="2019" name="Int. J. Syst. Evol. Microbiol.">
        <title>The Global Catalogue of Microorganisms (GCM) 10K type strain sequencing project: providing services to taxonomists for standard genome sequencing and annotation.</title>
        <authorList>
            <consortium name="The Broad Institute Genomics Platform"/>
            <consortium name="The Broad Institute Genome Sequencing Center for Infectious Disease"/>
            <person name="Wu L."/>
            <person name="Ma J."/>
        </authorList>
    </citation>
    <scope>NUCLEOTIDE SEQUENCE [LARGE SCALE GENOMIC DNA]</scope>
    <source>
        <strain evidence="17">CGMCC-1.15741</strain>
    </source>
</reference>
<dbReference type="EMBL" id="JBHSSW010000009">
    <property type="protein sequence ID" value="MFC6198032.1"/>
    <property type="molecule type" value="Genomic_DNA"/>
</dbReference>
<evidence type="ECO:0000256" key="4">
    <source>
        <dbReference type="ARBA" id="ARBA00022553"/>
    </source>
</evidence>
<keyword evidence="7" id="KW-0547">Nucleotide-binding</keyword>
<evidence type="ECO:0000256" key="6">
    <source>
        <dbReference type="ARBA" id="ARBA00022679"/>
    </source>
</evidence>
<dbReference type="Pfam" id="PF01590">
    <property type="entry name" value="GAF"/>
    <property type="match status" value="1"/>
</dbReference>
<dbReference type="PROSITE" id="PS50110">
    <property type="entry name" value="RESPONSE_REGULATORY"/>
    <property type="match status" value="1"/>
</dbReference>
<dbReference type="Gene3D" id="3.30.565.10">
    <property type="entry name" value="Histidine kinase-like ATPase, C-terminal domain"/>
    <property type="match status" value="1"/>
</dbReference>
<evidence type="ECO:0000256" key="9">
    <source>
        <dbReference type="ARBA" id="ARBA00022840"/>
    </source>
</evidence>
<dbReference type="Pfam" id="PF00360">
    <property type="entry name" value="PHY"/>
    <property type="match status" value="1"/>
</dbReference>
<comment type="caution">
    <text evidence="16">The sequence shown here is derived from an EMBL/GenBank/DDBJ whole genome shotgun (WGS) entry which is preliminary data.</text>
</comment>
<dbReference type="CDD" id="cd00130">
    <property type="entry name" value="PAS"/>
    <property type="match status" value="1"/>
</dbReference>
<feature type="domain" description="PAS" evidence="15">
    <location>
        <begin position="32"/>
        <end position="87"/>
    </location>
</feature>
<keyword evidence="11" id="KW-0675">Receptor</keyword>
<evidence type="ECO:0000313" key="17">
    <source>
        <dbReference type="Proteomes" id="UP001596303"/>
    </source>
</evidence>
<dbReference type="Gene3D" id="3.30.450.270">
    <property type="match status" value="1"/>
</dbReference>
<keyword evidence="17" id="KW-1185">Reference proteome</keyword>
<dbReference type="InterPro" id="IPR029016">
    <property type="entry name" value="GAF-like_dom_sf"/>
</dbReference>
<dbReference type="GO" id="GO:0016301">
    <property type="term" value="F:kinase activity"/>
    <property type="evidence" value="ECO:0007669"/>
    <property type="project" value="UniProtKB-KW"/>
</dbReference>
<dbReference type="InterPro" id="IPR013654">
    <property type="entry name" value="PAS_2"/>
</dbReference>
<evidence type="ECO:0000259" key="14">
    <source>
        <dbReference type="PROSITE" id="PS50110"/>
    </source>
</evidence>
<feature type="modified residue" description="4-aspartylphosphate" evidence="12">
    <location>
        <position position="793"/>
    </location>
</feature>
<feature type="domain" description="Response regulatory" evidence="14">
    <location>
        <begin position="743"/>
        <end position="854"/>
    </location>
</feature>
<dbReference type="InterPro" id="IPR013515">
    <property type="entry name" value="Phytochrome_cen-reg"/>
</dbReference>
<evidence type="ECO:0000256" key="7">
    <source>
        <dbReference type="ARBA" id="ARBA00022741"/>
    </source>
</evidence>
<evidence type="ECO:0000256" key="11">
    <source>
        <dbReference type="ARBA" id="ARBA00023170"/>
    </source>
</evidence>
<evidence type="ECO:0000256" key="8">
    <source>
        <dbReference type="ARBA" id="ARBA00022777"/>
    </source>
</evidence>
<dbReference type="InterPro" id="IPR009219">
    <property type="entry name" value="Bactrphtchr_CheY"/>
</dbReference>
<organism evidence="16 17">
    <name type="scientific">Ponticaulis profundi</name>
    <dbReference type="NCBI Taxonomy" id="2665222"/>
    <lineage>
        <taxon>Bacteria</taxon>
        <taxon>Pseudomonadati</taxon>
        <taxon>Pseudomonadota</taxon>
        <taxon>Alphaproteobacteria</taxon>
        <taxon>Hyphomonadales</taxon>
        <taxon>Hyphomonadaceae</taxon>
        <taxon>Ponticaulis</taxon>
    </lineage>
</organism>
<evidence type="ECO:0000313" key="16">
    <source>
        <dbReference type="EMBL" id="MFC6198032.1"/>
    </source>
</evidence>
<dbReference type="InterPro" id="IPR003018">
    <property type="entry name" value="GAF"/>
</dbReference>
<evidence type="ECO:0000259" key="15">
    <source>
        <dbReference type="PROSITE" id="PS50112"/>
    </source>
</evidence>
<keyword evidence="3" id="KW-0600">Photoreceptor protein</keyword>
<proteinExistence type="predicted"/>
<evidence type="ECO:0000256" key="10">
    <source>
        <dbReference type="ARBA" id="ARBA00022991"/>
    </source>
</evidence>